<comment type="caution">
    <text evidence="2">The sequence shown here is derived from an EMBL/GenBank/DDBJ whole genome shotgun (WGS) entry which is preliminary data.</text>
</comment>
<dbReference type="Proteomes" id="UP001140978">
    <property type="component" value="Unassembled WGS sequence"/>
</dbReference>
<gene>
    <name evidence="2" type="ORF">L9X51_15235</name>
</gene>
<dbReference type="RefSeq" id="WP_176314034.1">
    <property type="nucleotide sequence ID" value="NZ_JAKNAX010000052.1"/>
</dbReference>
<feature type="chain" id="PRO_5041000163" evidence="1">
    <location>
        <begin position="22"/>
        <end position="184"/>
    </location>
</feature>
<sequence>MINKNLLSMVLLVFFSGGVYASVLSQELQDCPTKMVYSYPWANKYTAYSTDKFDFSSSPILFMSITFQNLSLDTLALTYPQVWTNEDNPQSEVHFPYSSLNMTPSVVQPGEEFTISGIVDTTTVPATDNILTIRPQISYRAWFGDVEKYAPIVKTDFICLQYNNGILDKFHYFSKKNNEFLSIQ</sequence>
<evidence type="ECO:0000313" key="2">
    <source>
        <dbReference type="EMBL" id="MDE1347781.1"/>
    </source>
</evidence>
<keyword evidence="1" id="KW-0732">Signal</keyword>
<protein>
    <submittedName>
        <fullName evidence="2">Uncharacterized protein</fullName>
    </submittedName>
</protein>
<evidence type="ECO:0000313" key="3">
    <source>
        <dbReference type="Proteomes" id="UP001140978"/>
    </source>
</evidence>
<feature type="signal peptide" evidence="1">
    <location>
        <begin position="1"/>
        <end position="21"/>
    </location>
</feature>
<evidence type="ECO:0000256" key="1">
    <source>
        <dbReference type="SAM" id="SignalP"/>
    </source>
</evidence>
<proteinExistence type="predicted"/>
<dbReference type="EMBL" id="JAKNAX010000052">
    <property type="protein sequence ID" value="MDE1347781.1"/>
    <property type="molecule type" value="Genomic_DNA"/>
</dbReference>
<dbReference type="AlphaFoldDB" id="A0A9X4FGJ4"/>
<organism evidence="2 3">
    <name type="scientific">Vibrio aestuarianus</name>
    <dbReference type="NCBI Taxonomy" id="28171"/>
    <lineage>
        <taxon>Bacteria</taxon>
        <taxon>Pseudomonadati</taxon>
        <taxon>Pseudomonadota</taxon>
        <taxon>Gammaproteobacteria</taxon>
        <taxon>Vibrionales</taxon>
        <taxon>Vibrionaceae</taxon>
        <taxon>Vibrio</taxon>
    </lineage>
</organism>
<name>A0A9X4FGJ4_9VIBR</name>
<reference evidence="2" key="1">
    <citation type="submission" date="2022-02" db="EMBL/GenBank/DDBJ databases">
        <title>Emergence and expansion in Europe of a Vibrio aestuarianus clonal complex pathogenic for oysters.</title>
        <authorList>
            <person name="Mesnil A."/>
            <person name="Travers M.-A."/>
        </authorList>
    </citation>
    <scope>NUCLEOTIDE SEQUENCE</scope>
    <source>
        <strain evidence="2">19_064_15T1</strain>
    </source>
</reference>
<accession>A0A9X4FGJ4</accession>